<dbReference type="InterPro" id="IPR008271">
    <property type="entry name" value="Ser/Thr_kinase_AS"/>
</dbReference>
<dbReference type="Gene3D" id="3.30.200.20">
    <property type="entry name" value="Phosphorylase Kinase, domain 1"/>
    <property type="match status" value="1"/>
</dbReference>
<dbReference type="EMBL" id="CP022098">
    <property type="protein sequence ID" value="ATB35790.1"/>
    <property type="molecule type" value="Genomic_DNA"/>
</dbReference>
<feature type="region of interest" description="Disordered" evidence="5">
    <location>
        <begin position="1"/>
        <end position="21"/>
    </location>
</feature>
<evidence type="ECO:0000256" key="4">
    <source>
        <dbReference type="ARBA" id="ARBA00022840"/>
    </source>
</evidence>
<evidence type="ECO:0000256" key="2">
    <source>
        <dbReference type="ARBA" id="ARBA00022741"/>
    </source>
</evidence>
<reference evidence="7 8" key="1">
    <citation type="submission" date="2017-06" db="EMBL/GenBank/DDBJ databases">
        <title>Sequencing and comparative analysis of myxobacterial genomes.</title>
        <authorList>
            <person name="Rupp O."/>
            <person name="Goesmann A."/>
            <person name="Sogaard-Andersen L."/>
        </authorList>
    </citation>
    <scope>NUCLEOTIDE SEQUENCE [LARGE SCALE GENOMIC DNA]</scope>
    <source>
        <strain evidence="7 8">DSM 52655</strain>
    </source>
</reference>
<dbReference type="SUPFAM" id="SSF52540">
    <property type="entry name" value="P-loop containing nucleoside triphosphate hydrolases"/>
    <property type="match status" value="1"/>
</dbReference>
<name>A0A250IWZ9_9BACT</name>
<keyword evidence="1" id="KW-0808">Transferase</keyword>
<sequence length="1360" mass="149627">MSTIRGHLEEDRPEGGRLPDVPRCVTCGQRWEGAHAHCPRGATPTDSPHGGDGRAAPWRHIAGYLLEKEIARGGFGSVYSARRESDGERVAIKVAHPEIPQARAQLEREAQVMRAIGPPTVPAVHHTGVLPDGAAYLVMQFIPWPTLAQRMAQRAGPMPLAEFTPRARALLDALAVVHERGFLHGDLKPENIFLDDTTHTAGFFDFGLARPAGDLIVTASPDDATPPLGLSFAGTAEYMSPEQCAGPHGLDARSDLYALGVLFYEMLTGRPPFFGTSVDVIQAHLSRRPLRPSELAPIPAPLEQLVLRCLAKERRFRPDSVADLRRELQEALTQAEKPPSPVQLLVPTVDRPAASPSAGVRRSVAVLFFRSGANPVTVQRALASFGGQMVFHDGTRFAGAFDPDAGENPVQRARQAAEGLALQNLAPAALVDVVTVTVQRRAGGPARYLSPIFARQDRYPRDQDTSALLLTGAAVEALPDLRCEPVTERDGIFRIASTSPGPEDVTILQHGSGVLVGRGNELTELLESAGRALVDGAPTLVTVLGDRGHGKTHLSAALAQQLHMSLTHTRIATWRAREPVQGDPEGTLRMLLRGALYGFRNEQELTGSETEGRATCTELLGPALAQELWPGVASTLGWLAPGAAGLQNWAAAPGALRTLAMRATGELLAARARRQRLCLILDDAQYAEETALDALEYAALAESRLPLWICVFARPGFERIRPSWGTRAARRHVLPLGALAPPSAMELCRTLLRPVENVPAAALERLTERAQRVPLFLVELVRGLKRQGLVRQRASGGSWFLATDELERMPEMRLVDWLADRELGALPAELAAHARLCALLGPDFTAAEAEGVVSKLEETDFPLDPRHATRRLVDLGLLVSHRQEGLSFRNELLRVTVERSLPEADRERIHSAAFRYYSSAAGAAERQRLPRLALHAAAAGLHDEAAALYIDLAESARGRHAYIEAESTYTRALELLDSGDRRRRLTVLRGRGLMRYRVGRYEDSLADFAGARELAREIGDSAAEVDLMLEEAMAYDWINDYARSEERVYAAQQMADAGNHQSPLLQVRLLLGAGRAQFRNGRWEECCEPLQEAAERARKLGDAGYESRIVAQLLLGVILPNIGRIDEAEQLFEEVIAACTERGDRLHLGSAICNRRNLWVARDDFQGAMQDQERFMQLGRELGMVGWEYFAEHNMGELLYQAGNTQEAAPHIARAIELERHHPEMAPRPWALLLQARSLAYTGQDAQARELLMDIRRTLKQSGAEFTPSEEVIFSLVELATRDAGAEEWDALLARSNEFSVEQEPLEVLELRGLDWLRRGERAQARLILEEALRRAETMPNVMRDRLRRSLERAQLTPAA</sequence>
<protein>
    <submittedName>
        <fullName evidence="7">Protein kinase</fullName>
    </submittedName>
</protein>
<dbReference type="SMART" id="SM00028">
    <property type="entry name" value="TPR"/>
    <property type="match status" value="6"/>
</dbReference>
<evidence type="ECO:0000313" key="7">
    <source>
        <dbReference type="EMBL" id="ATB35790.1"/>
    </source>
</evidence>
<dbReference type="InterPro" id="IPR041664">
    <property type="entry name" value="AAA_16"/>
</dbReference>
<dbReference type="GO" id="GO:0004674">
    <property type="term" value="F:protein serine/threonine kinase activity"/>
    <property type="evidence" value="ECO:0007669"/>
    <property type="project" value="TreeGrafter"/>
</dbReference>
<dbReference type="SUPFAM" id="SSF48452">
    <property type="entry name" value="TPR-like"/>
    <property type="match status" value="2"/>
</dbReference>
<dbReference type="InterPro" id="IPR019734">
    <property type="entry name" value="TPR_rpt"/>
</dbReference>
<dbReference type="InterPro" id="IPR011009">
    <property type="entry name" value="Kinase-like_dom_sf"/>
</dbReference>
<dbReference type="Pfam" id="PF00069">
    <property type="entry name" value="Pkinase"/>
    <property type="match status" value="1"/>
</dbReference>
<keyword evidence="3 7" id="KW-0418">Kinase</keyword>
<accession>A0A250IWZ9</accession>
<dbReference type="InterPro" id="IPR011990">
    <property type="entry name" value="TPR-like_helical_dom_sf"/>
</dbReference>
<dbReference type="PANTHER" id="PTHR43289:SF6">
    <property type="entry name" value="SERINE_THREONINE-PROTEIN KINASE NEKL-3"/>
    <property type="match status" value="1"/>
</dbReference>
<dbReference type="PANTHER" id="PTHR43289">
    <property type="entry name" value="MITOGEN-ACTIVATED PROTEIN KINASE KINASE KINASE 20-RELATED"/>
    <property type="match status" value="1"/>
</dbReference>
<evidence type="ECO:0000256" key="5">
    <source>
        <dbReference type="SAM" id="MobiDB-lite"/>
    </source>
</evidence>
<dbReference type="GO" id="GO:0005524">
    <property type="term" value="F:ATP binding"/>
    <property type="evidence" value="ECO:0007669"/>
    <property type="project" value="UniProtKB-KW"/>
</dbReference>
<dbReference type="SUPFAM" id="SSF56112">
    <property type="entry name" value="Protein kinase-like (PK-like)"/>
    <property type="match status" value="1"/>
</dbReference>
<feature type="compositionally biased region" description="Basic and acidic residues" evidence="5">
    <location>
        <begin position="1"/>
        <end position="17"/>
    </location>
</feature>
<dbReference type="PROSITE" id="PS50011">
    <property type="entry name" value="PROTEIN_KINASE_DOM"/>
    <property type="match status" value="1"/>
</dbReference>
<evidence type="ECO:0000256" key="3">
    <source>
        <dbReference type="ARBA" id="ARBA00022777"/>
    </source>
</evidence>
<evidence type="ECO:0000256" key="1">
    <source>
        <dbReference type="ARBA" id="ARBA00022679"/>
    </source>
</evidence>
<proteinExistence type="predicted"/>
<gene>
    <name evidence="7" type="ORF">CYFUS_001204</name>
</gene>
<dbReference type="PROSITE" id="PS00108">
    <property type="entry name" value="PROTEIN_KINASE_ST"/>
    <property type="match status" value="1"/>
</dbReference>
<dbReference type="SMART" id="SM00220">
    <property type="entry name" value="S_TKc"/>
    <property type="match status" value="1"/>
</dbReference>
<dbReference type="KEGG" id="cfus:CYFUS_001204"/>
<dbReference type="CDD" id="cd14014">
    <property type="entry name" value="STKc_PknB_like"/>
    <property type="match status" value="1"/>
</dbReference>
<evidence type="ECO:0000259" key="6">
    <source>
        <dbReference type="PROSITE" id="PS50011"/>
    </source>
</evidence>
<dbReference type="InterPro" id="IPR027417">
    <property type="entry name" value="P-loop_NTPase"/>
</dbReference>
<keyword evidence="4" id="KW-0067">ATP-binding</keyword>
<feature type="region of interest" description="Disordered" evidence="5">
    <location>
        <begin position="33"/>
        <end position="53"/>
    </location>
</feature>
<dbReference type="Gene3D" id="1.10.510.10">
    <property type="entry name" value="Transferase(Phosphotransferase) domain 1"/>
    <property type="match status" value="1"/>
</dbReference>
<dbReference type="Pfam" id="PF13424">
    <property type="entry name" value="TPR_12"/>
    <property type="match status" value="1"/>
</dbReference>
<dbReference type="InterPro" id="IPR000719">
    <property type="entry name" value="Prot_kinase_dom"/>
</dbReference>
<dbReference type="Pfam" id="PF13191">
    <property type="entry name" value="AAA_16"/>
    <property type="match status" value="1"/>
</dbReference>
<feature type="domain" description="Protein kinase" evidence="6">
    <location>
        <begin position="64"/>
        <end position="332"/>
    </location>
</feature>
<dbReference type="Proteomes" id="UP000217257">
    <property type="component" value="Chromosome"/>
</dbReference>
<keyword evidence="2" id="KW-0547">Nucleotide-binding</keyword>
<evidence type="ECO:0000313" key="8">
    <source>
        <dbReference type="Proteomes" id="UP000217257"/>
    </source>
</evidence>
<organism evidence="7 8">
    <name type="scientific">Cystobacter fuscus</name>
    <dbReference type="NCBI Taxonomy" id="43"/>
    <lineage>
        <taxon>Bacteria</taxon>
        <taxon>Pseudomonadati</taxon>
        <taxon>Myxococcota</taxon>
        <taxon>Myxococcia</taxon>
        <taxon>Myxococcales</taxon>
        <taxon>Cystobacterineae</taxon>
        <taxon>Archangiaceae</taxon>
        <taxon>Cystobacter</taxon>
    </lineage>
</organism>
<dbReference type="Gene3D" id="1.25.40.10">
    <property type="entry name" value="Tetratricopeptide repeat domain"/>
    <property type="match status" value="2"/>
</dbReference>